<sequence>MVVNGQCRSLYQFFITTVKAPWLDGGHVVFGKILEGIDVVRKIESTPTNPGDMSKQDVAITASGKLLDSF</sequence>
<dbReference type="Proteomes" id="UP000095286">
    <property type="component" value="Unplaced"/>
</dbReference>
<dbReference type="WBParaSite" id="RSKR_0000662100.1">
    <property type="protein sequence ID" value="RSKR_0000662100.1"/>
    <property type="gene ID" value="RSKR_0000662100"/>
</dbReference>
<evidence type="ECO:0000313" key="2">
    <source>
        <dbReference type="WBParaSite" id="RSKR_0000662100.1"/>
    </source>
</evidence>
<name>A0AC35U225_9BILA</name>
<evidence type="ECO:0000313" key="1">
    <source>
        <dbReference type="Proteomes" id="UP000095286"/>
    </source>
</evidence>
<accession>A0AC35U225</accession>
<reference evidence="2" key="1">
    <citation type="submission" date="2016-11" db="UniProtKB">
        <authorList>
            <consortium name="WormBaseParasite"/>
        </authorList>
    </citation>
    <scope>IDENTIFICATION</scope>
    <source>
        <strain evidence="2">KR3021</strain>
    </source>
</reference>
<proteinExistence type="predicted"/>
<protein>
    <submittedName>
        <fullName evidence="2">Peptidyl-prolyl cis-trans isomerase</fullName>
    </submittedName>
</protein>
<organism evidence="1 2">
    <name type="scientific">Rhabditophanes sp. KR3021</name>
    <dbReference type="NCBI Taxonomy" id="114890"/>
    <lineage>
        <taxon>Eukaryota</taxon>
        <taxon>Metazoa</taxon>
        <taxon>Ecdysozoa</taxon>
        <taxon>Nematoda</taxon>
        <taxon>Chromadorea</taxon>
        <taxon>Rhabditida</taxon>
        <taxon>Tylenchina</taxon>
        <taxon>Panagrolaimomorpha</taxon>
        <taxon>Strongyloidoidea</taxon>
        <taxon>Alloionematidae</taxon>
        <taxon>Rhabditophanes</taxon>
    </lineage>
</organism>